<sequence length="351" mass="38857">MADDTPMSNMQGPTAVQLPANIQQNSIPQGPGELYTPAHDYHTSVPISRQKTLVPPLTLGAYSDDNLILEPPKEHSFEIGEFVPPGFFDRAHHTWFSHHASTADWTYAQRREAQQILPFLYLGPASMARDRDFVRSEGITLLLSIRDKRSAIARLLSGAKVAEELGIQADAIDVDSEQELISLYPSIIRGINQHISSGVSARPDLPPRVLVFCESGNGRSASVVIAYIMSMMNLDMVSAMWAVHHRRFCIDVDESMQTLLQSYQAILDAKREVAKARRQEVTTSSSLGIQPSSRPGGQLAKKRSFIEYDCDNNTPIHSGHNGFSSQKTVIQANDDAEHLKQKPAPFIERAA</sequence>
<reference evidence="4 5" key="1">
    <citation type="journal article" date="2017" name="Biotechnol. Biofuels">
        <title>Differential beta-glucosidase expression as a function of carbon source availability in Talaromyces amestolkiae: a genomic and proteomic approach.</title>
        <authorList>
            <person name="de Eugenio L.I."/>
            <person name="Mendez-Liter J.A."/>
            <person name="Nieto-Dominguez M."/>
            <person name="Alonso L."/>
            <person name="Gil-Munoz J."/>
            <person name="Barriuso J."/>
            <person name="Prieto A."/>
            <person name="Martinez M.J."/>
        </authorList>
    </citation>
    <scope>NUCLEOTIDE SEQUENCE [LARGE SCALE GENOMIC DNA]</scope>
    <source>
        <strain evidence="4 5">CIB</strain>
    </source>
</reference>
<name>A0A364KRC7_TALAM</name>
<dbReference type="GO" id="GO:0140096">
    <property type="term" value="F:catalytic activity, acting on a protein"/>
    <property type="evidence" value="ECO:0007669"/>
    <property type="project" value="UniProtKB-ARBA"/>
</dbReference>
<dbReference type="RefSeq" id="XP_040730617.1">
    <property type="nucleotide sequence ID" value="XM_040874223.1"/>
</dbReference>
<dbReference type="Pfam" id="PF00782">
    <property type="entry name" value="DSPc"/>
    <property type="match status" value="1"/>
</dbReference>
<organism evidence="4 5">
    <name type="scientific">Talaromyces amestolkiae</name>
    <dbReference type="NCBI Taxonomy" id="1196081"/>
    <lineage>
        <taxon>Eukaryota</taxon>
        <taxon>Fungi</taxon>
        <taxon>Dikarya</taxon>
        <taxon>Ascomycota</taxon>
        <taxon>Pezizomycotina</taxon>
        <taxon>Eurotiomycetes</taxon>
        <taxon>Eurotiomycetidae</taxon>
        <taxon>Eurotiales</taxon>
        <taxon>Trichocomaceae</taxon>
        <taxon>Talaromyces</taxon>
        <taxon>Talaromyces sect. Talaromyces</taxon>
    </lineage>
</organism>
<dbReference type="OrthoDB" id="10252009at2759"/>
<evidence type="ECO:0000313" key="5">
    <source>
        <dbReference type="Proteomes" id="UP000249363"/>
    </source>
</evidence>
<dbReference type="SMART" id="SM00195">
    <property type="entry name" value="DSPc"/>
    <property type="match status" value="1"/>
</dbReference>
<comment type="similarity">
    <text evidence="1">Belongs to the protein-tyrosine phosphatase family. Non-receptor class subfamily.</text>
</comment>
<evidence type="ECO:0000259" key="3">
    <source>
        <dbReference type="PROSITE" id="PS50056"/>
    </source>
</evidence>
<dbReference type="InterPro" id="IPR020422">
    <property type="entry name" value="TYR_PHOSPHATASE_DUAL_dom"/>
</dbReference>
<dbReference type="SUPFAM" id="SSF52799">
    <property type="entry name" value="(Phosphotyrosine protein) phosphatases II"/>
    <property type="match status" value="1"/>
</dbReference>
<dbReference type="Proteomes" id="UP000249363">
    <property type="component" value="Unassembled WGS sequence"/>
</dbReference>
<accession>A0A364KRC7</accession>
<gene>
    <name evidence="4" type="ORF">BHQ10_002112</name>
</gene>
<dbReference type="InterPro" id="IPR000340">
    <property type="entry name" value="Dual-sp_phosphatase_cat-dom"/>
</dbReference>
<dbReference type="GO" id="GO:0062026">
    <property type="term" value="P:negative regulation of SCF-dependent proteasomal ubiquitin-dependent catabolic process"/>
    <property type="evidence" value="ECO:0007669"/>
    <property type="project" value="TreeGrafter"/>
</dbReference>
<comment type="caution">
    <text evidence="4">The sequence shown here is derived from an EMBL/GenBank/DDBJ whole genome shotgun (WGS) entry which is preliminary data.</text>
</comment>
<dbReference type="GeneID" id="63791329"/>
<feature type="compositionally biased region" description="Polar residues" evidence="2">
    <location>
        <begin position="281"/>
        <end position="295"/>
    </location>
</feature>
<evidence type="ECO:0000256" key="1">
    <source>
        <dbReference type="ARBA" id="ARBA00009649"/>
    </source>
</evidence>
<keyword evidence="5" id="KW-1185">Reference proteome</keyword>
<dbReference type="PROSITE" id="PS50056">
    <property type="entry name" value="TYR_PHOSPHATASE_2"/>
    <property type="match status" value="1"/>
</dbReference>
<dbReference type="PANTHER" id="PTHR46588:SF1">
    <property type="entry name" value="SERINE_THREONINE_TYROSINE-INTERACTING PROTEIN"/>
    <property type="match status" value="1"/>
</dbReference>
<evidence type="ECO:0000256" key="2">
    <source>
        <dbReference type="SAM" id="MobiDB-lite"/>
    </source>
</evidence>
<dbReference type="CDD" id="cd14498">
    <property type="entry name" value="DSP"/>
    <property type="match status" value="1"/>
</dbReference>
<proteinExistence type="inferred from homology"/>
<dbReference type="InterPro" id="IPR000387">
    <property type="entry name" value="Tyr_Pase_dom"/>
</dbReference>
<dbReference type="GO" id="GO:0005654">
    <property type="term" value="C:nucleoplasm"/>
    <property type="evidence" value="ECO:0007669"/>
    <property type="project" value="TreeGrafter"/>
</dbReference>
<dbReference type="GO" id="GO:0005737">
    <property type="term" value="C:cytoplasm"/>
    <property type="evidence" value="ECO:0007669"/>
    <property type="project" value="TreeGrafter"/>
</dbReference>
<evidence type="ECO:0000313" key="4">
    <source>
        <dbReference type="EMBL" id="RAO66100.1"/>
    </source>
</evidence>
<dbReference type="GO" id="GO:0070372">
    <property type="term" value="P:regulation of ERK1 and ERK2 cascade"/>
    <property type="evidence" value="ECO:0007669"/>
    <property type="project" value="TreeGrafter"/>
</dbReference>
<dbReference type="InterPro" id="IPR029021">
    <property type="entry name" value="Prot-tyrosine_phosphatase-like"/>
</dbReference>
<dbReference type="Gene3D" id="3.90.190.10">
    <property type="entry name" value="Protein tyrosine phosphatase superfamily"/>
    <property type="match status" value="1"/>
</dbReference>
<dbReference type="InterPro" id="IPR052449">
    <property type="entry name" value="STYX-Interacting_Phosphatase"/>
</dbReference>
<dbReference type="STRING" id="1196081.A0A364KRC7"/>
<protein>
    <recommendedName>
        <fullName evidence="3">Tyrosine specific protein phosphatases domain-containing protein</fullName>
    </recommendedName>
</protein>
<feature type="region of interest" description="Disordered" evidence="2">
    <location>
        <begin position="280"/>
        <end position="300"/>
    </location>
</feature>
<dbReference type="GO" id="GO:1990444">
    <property type="term" value="F:F-box domain binding"/>
    <property type="evidence" value="ECO:0007669"/>
    <property type="project" value="TreeGrafter"/>
</dbReference>
<dbReference type="AlphaFoldDB" id="A0A364KRC7"/>
<dbReference type="EMBL" id="MIKG01000003">
    <property type="protein sequence ID" value="RAO66100.1"/>
    <property type="molecule type" value="Genomic_DNA"/>
</dbReference>
<feature type="domain" description="Tyrosine specific protein phosphatases" evidence="3">
    <location>
        <begin position="185"/>
        <end position="247"/>
    </location>
</feature>
<dbReference type="PANTHER" id="PTHR46588">
    <property type="entry name" value="SERINE/THREONINE/TYROSINE-INTERACTING PROTEIN"/>
    <property type="match status" value="1"/>
</dbReference>